<proteinExistence type="predicted"/>
<dbReference type="AlphaFoldDB" id="A0A9W4THG0"/>
<gene>
    <name evidence="1" type="ORF">FLACOL7796_04730</name>
    <name evidence="2" type="ORF">TRV642_2764</name>
</gene>
<keyword evidence="3" id="KW-1185">Reference proteome</keyword>
<evidence type="ECO:0000313" key="2">
    <source>
        <dbReference type="EMBL" id="CAI2767613.1"/>
    </source>
</evidence>
<reference evidence="1 3" key="1">
    <citation type="submission" date="2020-02" db="EMBL/GenBank/DDBJ databases">
        <authorList>
            <person name="Criscuolo A."/>
        </authorList>
    </citation>
    <scope>NUCLEOTIDE SEQUENCE [LARGE SCALE GENOMIC DNA]</scope>
    <source>
        <strain evidence="1">CECT7796</strain>
    </source>
</reference>
<evidence type="ECO:0000313" key="1">
    <source>
        <dbReference type="EMBL" id="CAA9203406.1"/>
    </source>
</evidence>
<evidence type="ECO:0000313" key="3">
    <source>
        <dbReference type="Proteomes" id="UP000474567"/>
    </source>
</evidence>
<dbReference type="RefSeq" id="WP_173968512.1">
    <property type="nucleotide sequence ID" value="NZ_CADCST010000193.1"/>
</dbReference>
<name>A0A9W4THG0_9FLAO</name>
<dbReference type="Proteomes" id="UP001152749">
    <property type="component" value="Chromosome"/>
</dbReference>
<dbReference type="EMBL" id="OX336425">
    <property type="protein sequence ID" value="CAI2767613.1"/>
    <property type="molecule type" value="Genomic_DNA"/>
</dbReference>
<sequence>MQYIIRNRIDNEGKMYRVDIDFIPENLSLSAFFSQINLIYYPDFIIDIYSSSSTGYEYISLRMFSDIDWEDQLWIKSVMGRELCLGEIFLHHEFMGDNIISESLFDKILYDYSIKILDTYKEDNNLNNDYINWYQDENGKKNLHWKKDMIHSLSKLSQKIALEKK</sequence>
<reference evidence="2" key="2">
    <citation type="submission" date="2022-09" db="EMBL/GenBank/DDBJ databases">
        <authorList>
            <person name="Duchaud E."/>
        </authorList>
    </citation>
    <scope>NUCLEOTIDE SEQUENCE</scope>
    <source>
        <strain evidence="2">TRV642</strain>
    </source>
</reference>
<accession>A0A9W4THG0</accession>
<dbReference type="EMBL" id="CADCST010000193">
    <property type="protein sequence ID" value="CAA9203406.1"/>
    <property type="molecule type" value="Genomic_DNA"/>
</dbReference>
<protein>
    <submittedName>
        <fullName evidence="2">Uncharacterized protein</fullName>
    </submittedName>
</protein>
<organism evidence="2 4">
    <name type="scientific">Flavobacterium collinsii</name>
    <dbReference type="NCBI Taxonomy" id="1114861"/>
    <lineage>
        <taxon>Bacteria</taxon>
        <taxon>Pseudomonadati</taxon>
        <taxon>Bacteroidota</taxon>
        <taxon>Flavobacteriia</taxon>
        <taxon>Flavobacteriales</taxon>
        <taxon>Flavobacteriaceae</taxon>
        <taxon>Flavobacterium</taxon>
    </lineage>
</organism>
<evidence type="ECO:0000313" key="4">
    <source>
        <dbReference type="Proteomes" id="UP001152749"/>
    </source>
</evidence>
<dbReference type="Proteomes" id="UP000474567">
    <property type="component" value="Unassembled WGS sequence"/>
</dbReference>
<dbReference type="KEGG" id="fcs:TRV642_2764"/>